<reference evidence="1" key="2">
    <citation type="submission" date="2020-11" db="EMBL/GenBank/DDBJ databases">
        <authorList>
            <person name="McCartney M.A."/>
            <person name="Auch B."/>
            <person name="Kono T."/>
            <person name="Mallez S."/>
            <person name="Becker A."/>
            <person name="Gohl D.M."/>
            <person name="Silverstein K.A.T."/>
            <person name="Koren S."/>
            <person name="Bechman K.B."/>
            <person name="Herman A."/>
            <person name="Abrahante J.E."/>
            <person name="Garbe J."/>
        </authorList>
    </citation>
    <scope>NUCLEOTIDE SEQUENCE</scope>
    <source>
        <strain evidence="1">Duluth1</strain>
        <tissue evidence="1">Whole animal</tissue>
    </source>
</reference>
<gene>
    <name evidence="1" type="ORF">DPMN_015082</name>
</gene>
<accession>A0A9D4NAG1</accession>
<comment type="caution">
    <text evidence="1">The sequence shown here is derived from an EMBL/GenBank/DDBJ whole genome shotgun (WGS) entry which is preliminary data.</text>
</comment>
<reference evidence="1" key="1">
    <citation type="journal article" date="2019" name="bioRxiv">
        <title>The Genome of the Zebra Mussel, Dreissena polymorpha: A Resource for Invasive Species Research.</title>
        <authorList>
            <person name="McCartney M.A."/>
            <person name="Auch B."/>
            <person name="Kono T."/>
            <person name="Mallez S."/>
            <person name="Zhang Y."/>
            <person name="Obille A."/>
            <person name="Becker A."/>
            <person name="Abrahante J.E."/>
            <person name="Garbe J."/>
            <person name="Badalamenti J.P."/>
            <person name="Herman A."/>
            <person name="Mangelson H."/>
            <person name="Liachko I."/>
            <person name="Sullivan S."/>
            <person name="Sone E.D."/>
            <person name="Koren S."/>
            <person name="Silverstein K.A.T."/>
            <person name="Beckman K.B."/>
            <person name="Gohl D.M."/>
        </authorList>
    </citation>
    <scope>NUCLEOTIDE SEQUENCE</scope>
    <source>
        <strain evidence="1">Duluth1</strain>
        <tissue evidence="1">Whole animal</tissue>
    </source>
</reference>
<proteinExistence type="predicted"/>
<organism evidence="1 2">
    <name type="scientific">Dreissena polymorpha</name>
    <name type="common">Zebra mussel</name>
    <name type="synonym">Mytilus polymorpha</name>
    <dbReference type="NCBI Taxonomy" id="45954"/>
    <lineage>
        <taxon>Eukaryota</taxon>
        <taxon>Metazoa</taxon>
        <taxon>Spiralia</taxon>
        <taxon>Lophotrochozoa</taxon>
        <taxon>Mollusca</taxon>
        <taxon>Bivalvia</taxon>
        <taxon>Autobranchia</taxon>
        <taxon>Heteroconchia</taxon>
        <taxon>Euheterodonta</taxon>
        <taxon>Imparidentia</taxon>
        <taxon>Neoheterodontei</taxon>
        <taxon>Myida</taxon>
        <taxon>Dreissenoidea</taxon>
        <taxon>Dreissenidae</taxon>
        <taxon>Dreissena</taxon>
    </lineage>
</organism>
<evidence type="ECO:0000313" key="1">
    <source>
        <dbReference type="EMBL" id="KAH3890991.1"/>
    </source>
</evidence>
<sequence length="56" mass="6503">MDAQANNDEYDGGMIDEYDSKMDGKMGLGDGIMGKKYFCYCKFFGCKWVDQRWQVL</sequence>
<protein>
    <submittedName>
        <fullName evidence="1">Uncharacterized protein</fullName>
    </submittedName>
</protein>
<evidence type="ECO:0000313" key="2">
    <source>
        <dbReference type="Proteomes" id="UP000828390"/>
    </source>
</evidence>
<keyword evidence="2" id="KW-1185">Reference proteome</keyword>
<name>A0A9D4NAG1_DREPO</name>
<dbReference type="Proteomes" id="UP000828390">
    <property type="component" value="Unassembled WGS sequence"/>
</dbReference>
<dbReference type="EMBL" id="JAIWYP010000001">
    <property type="protein sequence ID" value="KAH3890991.1"/>
    <property type="molecule type" value="Genomic_DNA"/>
</dbReference>
<dbReference type="AlphaFoldDB" id="A0A9D4NAG1"/>